<dbReference type="InterPro" id="IPR010989">
    <property type="entry name" value="SNARE"/>
</dbReference>
<reference evidence="3 4" key="1">
    <citation type="submission" date="2023-03" db="EMBL/GenBank/DDBJ databases">
        <title>Genome insight into feeding habits of ladybird beetles.</title>
        <authorList>
            <person name="Li H.-S."/>
            <person name="Huang Y.-H."/>
            <person name="Pang H."/>
        </authorList>
    </citation>
    <scope>NUCLEOTIDE SEQUENCE [LARGE SCALE GENOMIC DNA]</scope>
    <source>
        <strain evidence="3">SYSU_2023b</strain>
        <tissue evidence="3">Whole body</tissue>
    </source>
</reference>
<evidence type="ECO:0000259" key="2">
    <source>
        <dbReference type="PROSITE" id="PS50192"/>
    </source>
</evidence>
<gene>
    <name evidence="3" type="ORF">WA026_020174</name>
</gene>
<dbReference type="GO" id="GO:0016020">
    <property type="term" value="C:membrane"/>
    <property type="evidence" value="ECO:0007669"/>
    <property type="project" value="InterPro"/>
</dbReference>
<comment type="caution">
    <text evidence="3">The sequence shown here is derived from an EMBL/GenBank/DDBJ whole genome shotgun (WGS) entry which is preliminary data.</text>
</comment>
<name>A0AAW1U4R5_9CUCU</name>
<dbReference type="EMBL" id="JARQZJ010000044">
    <property type="protein sequence ID" value="KAK9877954.1"/>
    <property type="molecule type" value="Genomic_DNA"/>
</dbReference>
<dbReference type="AlphaFoldDB" id="A0AAW1U4R5"/>
<keyword evidence="4" id="KW-1185">Reference proteome</keyword>
<dbReference type="Gene3D" id="1.20.5.110">
    <property type="match status" value="1"/>
</dbReference>
<organism evidence="3 4">
    <name type="scientific">Henosepilachna vigintioctopunctata</name>
    <dbReference type="NCBI Taxonomy" id="420089"/>
    <lineage>
        <taxon>Eukaryota</taxon>
        <taxon>Metazoa</taxon>
        <taxon>Ecdysozoa</taxon>
        <taxon>Arthropoda</taxon>
        <taxon>Hexapoda</taxon>
        <taxon>Insecta</taxon>
        <taxon>Pterygota</taxon>
        <taxon>Neoptera</taxon>
        <taxon>Endopterygota</taxon>
        <taxon>Coleoptera</taxon>
        <taxon>Polyphaga</taxon>
        <taxon>Cucujiformia</taxon>
        <taxon>Coccinelloidea</taxon>
        <taxon>Coccinellidae</taxon>
        <taxon>Epilachninae</taxon>
        <taxon>Epilachnini</taxon>
        <taxon>Henosepilachna</taxon>
    </lineage>
</organism>
<keyword evidence="1" id="KW-0175">Coiled coil</keyword>
<protein>
    <recommendedName>
        <fullName evidence="2">t-SNARE coiled-coil homology domain-containing protein</fullName>
    </recommendedName>
</protein>
<dbReference type="Proteomes" id="UP001431783">
    <property type="component" value="Unassembled WGS sequence"/>
</dbReference>
<dbReference type="InterPro" id="IPR059001">
    <property type="entry name" value="STX17_N"/>
</dbReference>
<dbReference type="GO" id="GO:0016192">
    <property type="term" value="P:vesicle-mediated transport"/>
    <property type="evidence" value="ECO:0007669"/>
    <property type="project" value="InterPro"/>
</dbReference>
<sequence>MESLSKQPLKVLQIPLSKISEEVIPYYQSRYDKQRVTFTKLLTEKNAKEIQKETLIIRRTIVQLEDLIHELDHLKLQVKDSDIEKYNISAIPLHKSIIKLICRFKDLSQLQHRLDSTEYNKQGETITNLLEGSCKQLVSENLEDLKLQEYTAIGTKVDGLQDEINDIHDIFTELNGMIVVQGESVQSAFESVESTSNNVNRGFQNLQTAVRLKMATYPLTGAVLGGMLGGPIGIVAGAKIGGLASLCGCIAGYTGLKALKNSKCNTN</sequence>
<dbReference type="SUPFAM" id="SSF47661">
    <property type="entry name" value="t-snare proteins"/>
    <property type="match status" value="1"/>
</dbReference>
<feature type="domain" description="T-SNARE coiled-coil homology" evidence="2">
    <location>
        <begin position="157"/>
        <end position="209"/>
    </location>
</feature>
<feature type="coiled-coil region" evidence="1">
    <location>
        <begin position="57"/>
        <end position="84"/>
    </location>
</feature>
<evidence type="ECO:0000313" key="3">
    <source>
        <dbReference type="EMBL" id="KAK9877954.1"/>
    </source>
</evidence>
<dbReference type="Pfam" id="PF26585">
    <property type="entry name" value="STX17_N"/>
    <property type="match status" value="1"/>
</dbReference>
<evidence type="ECO:0000256" key="1">
    <source>
        <dbReference type="SAM" id="Coils"/>
    </source>
</evidence>
<evidence type="ECO:0000313" key="4">
    <source>
        <dbReference type="Proteomes" id="UP001431783"/>
    </source>
</evidence>
<dbReference type="InterPro" id="IPR000727">
    <property type="entry name" value="T_SNARE_dom"/>
</dbReference>
<proteinExistence type="predicted"/>
<accession>A0AAW1U4R5</accession>
<dbReference type="PROSITE" id="PS50192">
    <property type="entry name" value="T_SNARE"/>
    <property type="match status" value="1"/>
</dbReference>